<evidence type="ECO:0000313" key="3">
    <source>
        <dbReference type="EMBL" id="POY72518.1"/>
    </source>
</evidence>
<dbReference type="EMBL" id="PJQD01000048">
    <property type="protein sequence ID" value="POY72518.1"/>
    <property type="molecule type" value="Genomic_DNA"/>
</dbReference>
<proteinExistence type="predicted"/>
<dbReference type="AlphaFoldDB" id="A0A2S5B6X7"/>
<comment type="caution">
    <text evidence="3">The sequence shown here is derived from an EMBL/GenBank/DDBJ whole genome shotgun (WGS) entry which is preliminary data.</text>
</comment>
<gene>
    <name evidence="3" type="ORF">BMF94_4344</name>
</gene>
<dbReference type="Proteomes" id="UP000237144">
    <property type="component" value="Unassembled WGS sequence"/>
</dbReference>
<protein>
    <recommendedName>
        <fullName evidence="2">Distal membrane-arm assembly complex protein 1-like domain-containing protein</fullName>
    </recommendedName>
</protein>
<evidence type="ECO:0000313" key="4">
    <source>
        <dbReference type="Proteomes" id="UP000237144"/>
    </source>
</evidence>
<keyword evidence="4" id="KW-1185">Reference proteome</keyword>
<dbReference type="OrthoDB" id="6604875at2759"/>
<evidence type="ECO:0000256" key="1">
    <source>
        <dbReference type="SAM" id="MobiDB-lite"/>
    </source>
</evidence>
<accession>A0A2S5B6X7</accession>
<sequence>MPSNLVPSSWQKEADEPSTAETHHSATLPAALYTDCQSCRITGTLTFSAVGLYALTAARGQANTRTGKGVASLAGLGFLAVAAARWTAYTPPPASPHAEPNVA</sequence>
<dbReference type="InterPro" id="IPR028036">
    <property type="entry name" value="DMAC1-like_dom"/>
</dbReference>
<reference evidence="3 4" key="1">
    <citation type="journal article" date="2018" name="Front. Microbiol.">
        <title>Prospects for Fungal Bioremediation of Acidic Radioactive Waste Sites: Characterization and Genome Sequence of Rhodotorula taiwanensis MD1149.</title>
        <authorList>
            <person name="Tkavc R."/>
            <person name="Matrosova V.Y."/>
            <person name="Grichenko O.E."/>
            <person name="Gostincar C."/>
            <person name="Volpe R.P."/>
            <person name="Klimenkova P."/>
            <person name="Gaidamakova E.K."/>
            <person name="Zhou C.E."/>
            <person name="Stewart B.J."/>
            <person name="Lyman M.G."/>
            <person name="Malfatti S.A."/>
            <person name="Rubinfeld B."/>
            <person name="Courtot M."/>
            <person name="Singh J."/>
            <person name="Dalgard C.L."/>
            <person name="Hamilton T."/>
            <person name="Frey K.G."/>
            <person name="Gunde-Cimerman N."/>
            <person name="Dugan L."/>
            <person name="Daly M.J."/>
        </authorList>
    </citation>
    <scope>NUCLEOTIDE SEQUENCE [LARGE SCALE GENOMIC DNA]</scope>
    <source>
        <strain evidence="3 4">MD1149</strain>
    </source>
</reference>
<feature type="compositionally biased region" description="Polar residues" evidence="1">
    <location>
        <begin position="1"/>
        <end position="11"/>
    </location>
</feature>
<feature type="domain" description="Distal membrane-arm assembly complex protein 1-like" evidence="2">
    <location>
        <begin position="35"/>
        <end position="76"/>
    </location>
</feature>
<organism evidence="3 4">
    <name type="scientific">Rhodotorula taiwanensis</name>
    <dbReference type="NCBI Taxonomy" id="741276"/>
    <lineage>
        <taxon>Eukaryota</taxon>
        <taxon>Fungi</taxon>
        <taxon>Dikarya</taxon>
        <taxon>Basidiomycota</taxon>
        <taxon>Pucciniomycotina</taxon>
        <taxon>Microbotryomycetes</taxon>
        <taxon>Sporidiobolales</taxon>
        <taxon>Sporidiobolaceae</taxon>
        <taxon>Rhodotorula</taxon>
    </lineage>
</organism>
<dbReference type="Pfam" id="PF15055">
    <property type="entry name" value="DMAC1_Dmo2"/>
    <property type="match status" value="1"/>
</dbReference>
<evidence type="ECO:0000259" key="2">
    <source>
        <dbReference type="Pfam" id="PF15055"/>
    </source>
</evidence>
<name>A0A2S5B6X7_9BASI</name>
<feature type="region of interest" description="Disordered" evidence="1">
    <location>
        <begin position="1"/>
        <end position="23"/>
    </location>
</feature>